<comment type="similarity">
    <text evidence="1">Belongs to the Gfa family.</text>
</comment>
<evidence type="ECO:0000256" key="2">
    <source>
        <dbReference type="ARBA" id="ARBA00022723"/>
    </source>
</evidence>
<dbReference type="GO" id="GO:0016846">
    <property type="term" value="F:carbon-sulfur lyase activity"/>
    <property type="evidence" value="ECO:0007669"/>
    <property type="project" value="InterPro"/>
</dbReference>
<dbReference type="Proteomes" id="UP000182692">
    <property type="component" value="Unassembled WGS sequence"/>
</dbReference>
<dbReference type="GeneID" id="35872655"/>
<dbReference type="STRING" id="1121869.SAMN03084138_00737"/>
<reference evidence="6 7" key="1">
    <citation type="submission" date="2016-10" db="EMBL/GenBank/DDBJ databases">
        <authorList>
            <person name="de Groot N.N."/>
        </authorList>
    </citation>
    <scope>NUCLEOTIDE SEQUENCE [LARGE SCALE GENOMIC DNA]</scope>
    <source>
        <strain evidence="6 7">DSM 15893</strain>
    </source>
</reference>
<dbReference type="OrthoDB" id="4188830at2"/>
<dbReference type="SUPFAM" id="SSF51316">
    <property type="entry name" value="Mss4-like"/>
    <property type="match status" value="1"/>
</dbReference>
<dbReference type="PANTHER" id="PTHR33337">
    <property type="entry name" value="GFA DOMAIN-CONTAINING PROTEIN"/>
    <property type="match status" value="1"/>
</dbReference>
<gene>
    <name evidence="6" type="ORF">SAMN03084138_00737</name>
</gene>
<dbReference type="AlphaFoldDB" id="A0A1I5KSM5"/>
<evidence type="ECO:0000256" key="1">
    <source>
        <dbReference type="ARBA" id="ARBA00005495"/>
    </source>
</evidence>
<dbReference type="RefSeq" id="WP_026025000.1">
    <property type="nucleotide sequence ID" value="NZ_FOWR01000004.1"/>
</dbReference>
<proteinExistence type="inferred from homology"/>
<dbReference type="PROSITE" id="PS51891">
    <property type="entry name" value="CENP_V_GFA"/>
    <property type="match status" value="1"/>
</dbReference>
<dbReference type="InterPro" id="IPR006913">
    <property type="entry name" value="CENP-V/GFA"/>
</dbReference>
<evidence type="ECO:0000313" key="6">
    <source>
        <dbReference type="EMBL" id="SFO88089.1"/>
    </source>
</evidence>
<keyword evidence="3" id="KW-0862">Zinc</keyword>
<organism evidence="6 7">
    <name type="scientific">Enterovibrio norvegicus DSM 15893</name>
    <dbReference type="NCBI Taxonomy" id="1121869"/>
    <lineage>
        <taxon>Bacteria</taxon>
        <taxon>Pseudomonadati</taxon>
        <taxon>Pseudomonadota</taxon>
        <taxon>Gammaproteobacteria</taxon>
        <taxon>Vibrionales</taxon>
        <taxon>Vibrionaceae</taxon>
        <taxon>Enterovibrio</taxon>
    </lineage>
</organism>
<evidence type="ECO:0000313" key="7">
    <source>
        <dbReference type="Proteomes" id="UP000182692"/>
    </source>
</evidence>
<feature type="domain" description="CENP-V/GFA" evidence="5">
    <location>
        <begin position="7"/>
        <end position="120"/>
    </location>
</feature>
<protein>
    <submittedName>
        <fullName evidence="6">Uncharacterized conserved protein</fullName>
    </submittedName>
</protein>
<dbReference type="InterPro" id="IPR011057">
    <property type="entry name" value="Mss4-like_sf"/>
</dbReference>
<evidence type="ECO:0000256" key="3">
    <source>
        <dbReference type="ARBA" id="ARBA00022833"/>
    </source>
</evidence>
<dbReference type="Pfam" id="PF04828">
    <property type="entry name" value="GFA"/>
    <property type="match status" value="1"/>
</dbReference>
<dbReference type="Gene3D" id="3.90.1590.10">
    <property type="entry name" value="glutathione-dependent formaldehyde- activating enzyme (gfa)"/>
    <property type="match status" value="1"/>
</dbReference>
<dbReference type="GO" id="GO:0046872">
    <property type="term" value="F:metal ion binding"/>
    <property type="evidence" value="ECO:0007669"/>
    <property type="project" value="UniProtKB-KW"/>
</dbReference>
<keyword evidence="2" id="KW-0479">Metal-binding</keyword>
<accession>A0A1I5KSM5</accession>
<name>A0A1I5KSM5_9GAMM</name>
<dbReference type="PANTHER" id="PTHR33337:SF40">
    <property type="entry name" value="CENP-V_GFA DOMAIN-CONTAINING PROTEIN-RELATED"/>
    <property type="match status" value="1"/>
</dbReference>
<keyword evidence="4" id="KW-0456">Lyase</keyword>
<evidence type="ECO:0000256" key="4">
    <source>
        <dbReference type="ARBA" id="ARBA00023239"/>
    </source>
</evidence>
<sequence length="141" mass="15659">MSESENYTGQCLCGSVKLHVAEINPKFTVCHCGTCRTWTGGPLFAVQCGTGVVLEGDENITIFDSSPWAERGFCAKCGTNLFYRVKSTQSYNLSLGLFPTLPALEMDMQYFSDLKPDYYCFSNETKAMTEAEIMAYFASQT</sequence>
<evidence type="ECO:0000259" key="5">
    <source>
        <dbReference type="PROSITE" id="PS51891"/>
    </source>
</evidence>
<dbReference type="EMBL" id="FOWR01000004">
    <property type="protein sequence ID" value="SFO88089.1"/>
    <property type="molecule type" value="Genomic_DNA"/>
</dbReference>